<keyword evidence="3" id="KW-1185">Reference proteome</keyword>
<proteinExistence type="predicted"/>
<feature type="compositionally biased region" description="Basic and acidic residues" evidence="1">
    <location>
        <begin position="73"/>
        <end position="85"/>
    </location>
</feature>
<organism evidence="2 3">
    <name type="scientific">Vermiconidia calcicola</name>
    <dbReference type="NCBI Taxonomy" id="1690605"/>
    <lineage>
        <taxon>Eukaryota</taxon>
        <taxon>Fungi</taxon>
        <taxon>Dikarya</taxon>
        <taxon>Ascomycota</taxon>
        <taxon>Pezizomycotina</taxon>
        <taxon>Dothideomycetes</taxon>
        <taxon>Dothideomycetidae</taxon>
        <taxon>Mycosphaerellales</taxon>
        <taxon>Extremaceae</taxon>
        <taxon>Vermiconidia</taxon>
    </lineage>
</organism>
<feature type="compositionally biased region" description="Low complexity" evidence="1">
    <location>
        <begin position="25"/>
        <end position="38"/>
    </location>
</feature>
<feature type="compositionally biased region" description="Low complexity" evidence="1">
    <location>
        <begin position="519"/>
        <end position="542"/>
    </location>
</feature>
<evidence type="ECO:0000313" key="3">
    <source>
        <dbReference type="Proteomes" id="UP001345827"/>
    </source>
</evidence>
<gene>
    <name evidence="2" type="ORF">LTR25_002115</name>
</gene>
<feature type="compositionally biased region" description="Polar residues" evidence="1">
    <location>
        <begin position="209"/>
        <end position="218"/>
    </location>
</feature>
<dbReference type="AlphaFoldDB" id="A0AAV9QHW3"/>
<feature type="compositionally biased region" description="Polar residues" evidence="1">
    <location>
        <begin position="422"/>
        <end position="434"/>
    </location>
</feature>
<dbReference type="Proteomes" id="UP001345827">
    <property type="component" value="Unassembled WGS sequence"/>
</dbReference>
<accession>A0AAV9QHW3</accession>
<feature type="compositionally biased region" description="Polar residues" evidence="1">
    <location>
        <begin position="490"/>
        <end position="514"/>
    </location>
</feature>
<dbReference type="EMBL" id="JAXLQG010000003">
    <property type="protein sequence ID" value="KAK5542230.1"/>
    <property type="molecule type" value="Genomic_DNA"/>
</dbReference>
<name>A0AAV9QHW3_9PEZI</name>
<feature type="region of interest" description="Disordered" evidence="1">
    <location>
        <begin position="1"/>
        <end position="571"/>
    </location>
</feature>
<feature type="compositionally biased region" description="Basic and acidic residues" evidence="1">
    <location>
        <begin position="138"/>
        <end position="147"/>
    </location>
</feature>
<feature type="compositionally biased region" description="Low complexity" evidence="1">
    <location>
        <begin position="229"/>
        <end position="243"/>
    </location>
</feature>
<protein>
    <submittedName>
        <fullName evidence="2">Uncharacterized protein</fullName>
    </submittedName>
</protein>
<sequence length="571" mass="60373">MSANSGSGGVRNLRAMFENKASDQSTSPPSRGRSPNPSEISNGSRPVSKVRASFVAVERPGENGSAPILGLRRPSEVSNREENKENSTTAVWSPERRAASRNMSSLEGPKMEEQSHNGSTNGGLGTILKGSAFAESTPSKDKSEVKNLNKALASSQVQEKLSQTPSKPKDETKSAAMVEKMHTNGGKPGPPPATTLQTRKSAQPVKASPTRQIVTKTAPTAKPNPSPRSPVTSKSSPRTPTSPIAHIRGGPAKIKGVMESAKRAQEARVAAKQKSEQPNQAQATVPKPNIHQKQVTHPVKKEKTPTSPRAVRPKSPTRPAKLPAAATATTASAAAKHDTQNSPTEPETRKSIAKRPSTISMRPPRASTSSTTGTLAKKTSRASLANDRPKSRVSTSKPDEGFLARMMRPTTSSAQKAHEKAQVNSPPRTKTAPTNKHKEAPKQKAPPPKMQLETRQDVESEKKTKDNDGQRVLPEVALASPLQVVKEDPMQSTGELESVSAPHTTVDSAPSVPTETKEPATSLPAPTAESASSEPAKSVEAVPSAPSEAQEPANSEAPEPVEPVNGHNADV</sequence>
<comment type="caution">
    <text evidence="2">The sequence shown here is derived from an EMBL/GenBank/DDBJ whole genome shotgun (WGS) entry which is preliminary data.</text>
</comment>
<evidence type="ECO:0000256" key="1">
    <source>
        <dbReference type="SAM" id="MobiDB-lite"/>
    </source>
</evidence>
<evidence type="ECO:0000313" key="2">
    <source>
        <dbReference type="EMBL" id="KAK5542230.1"/>
    </source>
</evidence>
<reference evidence="2 3" key="1">
    <citation type="submission" date="2023-06" db="EMBL/GenBank/DDBJ databases">
        <title>Black Yeasts Isolated from many extreme environments.</title>
        <authorList>
            <person name="Coleine C."/>
            <person name="Stajich J.E."/>
            <person name="Selbmann L."/>
        </authorList>
    </citation>
    <scope>NUCLEOTIDE SEQUENCE [LARGE SCALE GENOMIC DNA]</scope>
    <source>
        <strain evidence="2 3">CCFEE 5887</strain>
    </source>
</reference>
<feature type="compositionally biased region" description="Polar residues" evidence="1">
    <location>
        <begin position="152"/>
        <end position="166"/>
    </location>
</feature>
<feature type="compositionally biased region" description="Low complexity" evidence="1">
    <location>
        <begin position="324"/>
        <end position="334"/>
    </location>
</feature>
<feature type="compositionally biased region" description="Basic and acidic residues" evidence="1">
    <location>
        <begin position="452"/>
        <end position="469"/>
    </location>
</feature>